<dbReference type="KEGG" id="psin:CAK95_16230"/>
<dbReference type="STRING" id="1235591.CAK95_16230"/>
<dbReference type="Proteomes" id="UP000194137">
    <property type="component" value="Chromosome"/>
</dbReference>
<proteinExistence type="predicted"/>
<dbReference type="EMBL" id="CP021112">
    <property type="protein sequence ID" value="ARQ00455.1"/>
    <property type="molecule type" value="Genomic_DNA"/>
</dbReference>
<keyword evidence="2" id="KW-1185">Reference proteome</keyword>
<dbReference type="OrthoDB" id="9798884at2"/>
<dbReference type="RefSeq" id="WP_086088850.1">
    <property type="nucleotide sequence ID" value="NZ_CP021112.1"/>
</dbReference>
<keyword evidence="1" id="KW-0378">Hydrolase</keyword>
<dbReference type="PANTHER" id="PTHR12277:SF81">
    <property type="entry name" value="PROTEIN ABHD13"/>
    <property type="match status" value="1"/>
</dbReference>
<evidence type="ECO:0000313" key="1">
    <source>
        <dbReference type="EMBL" id="ARQ00455.1"/>
    </source>
</evidence>
<sequence length="265" mass="28711">MTALKSILIVALAGYLGLLAIMYVLQRTLMYFPDKVHTAPADAEFPQAREVKLTSVDGTQVLAWTVPPQPGKPVVVYFHGNGGSLQHRVPRFKPLVSDGTGLVALSYRGYGGSHGSPNEEGLIADGRAAYDFARKTYPDAKIVLWGESLGTGIATAIAAENAIAALVLEAPYTSTLEIAQAHYPFIPVRWLMKDQFHSSERIGKVKAPVLILHGDRDTVIPIAHGERLYALAPEPKKLVRFAGGDHEGLDRFGALQAARDFMAKL</sequence>
<dbReference type="AlphaFoldDB" id="A0A1W6ZUL4"/>
<accession>A0A1W6ZUL4</accession>
<dbReference type="Gene3D" id="3.40.50.1820">
    <property type="entry name" value="alpha/beta hydrolase"/>
    <property type="match status" value="1"/>
</dbReference>
<evidence type="ECO:0000313" key="2">
    <source>
        <dbReference type="Proteomes" id="UP000194137"/>
    </source>
</evidence>
<gene>
    <name evidence="1" type="ORF">CAK95_16230</name>
</gene>
<dbReference type="PANTHER" id="PTHR12277">
    <property type="entry name" value="ALPHA/BETA HYDROLASE DOMAIN-CONTAINING PROTEIN"/>
    <property type="match status" value="1"/>
</dbReference>
<dbReference type="SUPFAM" id="SSF53474">
    <property type="entry name" value="alpha/beta-Hydrolases"/>
    <property type="match status" value="1"/>
</dbReference>
<dbReference type="Pfam" id="PF00561">
    <property type="entry name" value="Abhydrolase_1"/>
    <property type="match status" value="1"/>
</dbReference>
<dbReference type="InterPro" id="IPR029058">
    <property type="entry name" value="AB_hydrolase_fold"/>
</dbReference>
<organism evidence="1 2">
    <name type="scientific">Pseudorhodoplanes sinuspersici</name>
    <dbReference type="NCBI Taxonomy" id="1235591"/>
    <lineage>
        <taxon>Bacteria</taxon>
        <taxon>Pseudomonadati</taxon>
        <taxon>Pseudomonadota</taxon>
        <taxon>Alphaproteobacteria</taxon>
        <taxon>Hyphomicrobiales</taxon>
        <taxon>Pseudorhodoplanes</taxon>
    </lineage>
</organism>
<name>A0A1W6ZUL4_9HYPH</name>
<reference evidence="1 2" key="1">
    <citation type="submission" date="2017-05" db="EMBL/GenBank/DDBJ databases">
        <title>Full genome sequence of Pseudorhodoplanes sinuspersici.</title>
        <authorList>
            <person name="Dastgheib S.M.M."/>
            <person name="Shavandi M."/>
            <person name="Tirandaz H."/>
        </authorList>
    </citation>
    <scope>NUCLEOTIDE SEQUENCE [LARGE SCALE GENOMIC DNA]</scope>
    <source>
        <strain evidence="1 2">RIPI110</strain>
    </source>
</reference>
<dbReference type="GO" id="GO:0016787">
    <property type="term" value="F:hydrolase activity"/>
    <property type="evidence" value="ECO:0007669"/>
    <property type="project" value="UniProtKB-KW"/>
</dbReference>
<dbReference type="InterPro" id="IPR000073">
    <property type="entry name" value="AB_hydrolase_1"/>
</dbReference>
<protein>
    <submittedName>
        <fullName evidence="1">Alpha/beta hydrolase</fullName>
    </submittedName>
</protein>